<evidence type="ECO:0000256" key="5">
    <source>
        <dbReference type="ARBA" id="ARBA00022692"/>
    </source>
</evidence>
<feature type="transmembrane region" description="Helical" evidence="8">
    <location>
        <begin position="267"/>
        <end position="289"/>
    </location>
</feature>
<evidence type="ECO:0000256" key="7">
    <source>
        <dbReference type="ARBA" id="ARBA00023136"/>
    </source>
</evidence>
<accession>A0A2P2DW57</accession>
<evidence type="ECO:0000313" key="9">
    <source>
        <dbReference type="EMBL" id="GBF48863.1"/>
    </source>
</evidence>
<organism evidence="9 10">
    <name type="scientific">Leptospira ryugenii</name>
    <dbReference type="NCBI Taxonomy" id="1917863"/>
    <lineage>
        <taxon>Bacteria</taxon>
        <taxon>Pseudomonadati</taxon>
        <taxon>Spirochaetota</taxon>
        <taxon>Spirochaetia</taxon>
        <taxon>Leptospirales</taxon>
        <taxon>Leptospiraceae</taxon>
        <taxon>Leptospira</taxon>
    </lineage>
</organism>
<keyword evidence="6 8" id="KW-1133">Transmembrane helix</keyword>
<dbReference type="PANTHER" id="PTHR33908">
    <property type="entry name" value="MANNOSYLTRANSFERASE YKCB-RELATED"/>
    <property type="match status" value="1"/>
</dbReference>
<keyword evidence="2" id="KW-1003">Cell membrane</keyword>
<reference evidence="9 10" key="1">
    <citation type="submission" date="2018-02" db="EMBL/GenBank/DDBJ databases">
        <title>Novel Leptospira species isolated from soil and water in Japan.</title>
        <authorList>
            <person name="Nakao R."/>
            <person name="Masuzawa T."/>
        </authorList>
    </citation>
    <scope>NUCLEOTIDE SEQUENCE [LARGE SCALE GENOMIC DNA]</scope>
    <source>
        <strain evidence="9 10">YH101</strain>
    </source>
</reference>
<keyword evidence="10" id="KW-1185">Reference proteome</keyword>
<keyword evidence="3" id="KW-0328">Glycosyltransferase</keyword>
<feature type="transmembrane region" description="Helical" evidence="8">
    <location>
        <begin position="295"/>
        <end position="315"/>
    </location>
</feature>
<dbReference type="EMBL" id="BFBB01000002">
    <property type="protein sequence ID" value="GBF48863.1"/>
    <property type="molecule type" value="Genomic_DNA"/>
</dbReference>
<keyword evidence="7 8" id="KW-0472">Membrane</keyword>
<evidence type="ECO:0000256" key="8">
    <source>
        <dbReference type="SAM" id="Phobius"/>
    </source>
</evidence>
<evidence type="ECO:0000256" key="6">
    <source>
        <dbReference type="ARBA" id="ARBA00022989"/>
    </source>
</evidence>
<comment type="subcellular location">
    <subcellularLocation>
        <location evidence="1">Cell membrane</location>
        <topology evidence="1">Multi-pass membrane protein</topology>
    </subcellularLocation>
</comment>
<feature type="transmembrane region" description="Helical" evidence="8">
    <location>
        <begin position="207"/>
        <end position="226"/>
    </location>
</feature>
<dbReference type="Proteomes" id="UP000245133">
    <property type="component" value="Unassembled WGS sequence"/>
</dbReference>
<keyword evidence="4" id="KW-0808">Transferase</keyword>
<keyword evidence="5 8" id="KW-0812">Transmembrane</keyword>
<name>A0A2P2DW57_9LEPT</name>
<dbReference type="GO" id="GO:0009103">
    <property type="term" value="P:lipopolysaccharide biosynthetic process"/>
    <property type="evidence" value="ECO:0007669"/>
    <property type="project" value="UniProtKB-ARBA"/>
</dbReference>
<feature type="transmembrane region" description="Helical" evidence="8">
    <location>
        <begin position="113"/>
        <end position="129"/>
    </location>
</feature>
<feature type="transmembrane region" description="Helical" evidence="8">
    <location>
        <begin position="83"/>
        <end position="101"/>
    </location>
</feature>
<dbReference type="InterPro" id="IPR050297">
    <property type="entry name" value="LipidA_mod_glycosyltrf_83"/>
</dbReference>
<feature type="transmembrane region" description="Helical" evidence="8">
    <location>
        <begin position="353"/>
        <end position="369"/>
    </location>
</feature>
<dbReference type="AlphaFoldDB" id="A0A2P2DW57"/>
<proteinExistence type="predicted"/>
<feature type="transmembrane region" description="Helical" evidence="8">
    <location>
        <begin position="12"/>
        <end position="30"/>
    </location>
</feature>
<dbReference type="GO" id="GO:0005886">
    <property type="term" value="C:plasma membrane"/>
    <property type="evidence" value="ECO:0007669"/>
    <property type="project" value="UniProtKB-SubCell"/>
</dbReference>
<evidence type="ECO:0000313" key="10">
    <source>
        <dbReference type="Proteomes" id="UP000245133"/>
    </source>
</evidence>
<evidence type="ECO:0000256" key="2">
    <source>
        <dbReference type="ARBA" id="ARBA00022475"/>
    </source>
</evidence>
<comment type="caution">
    <text evidence="9">The sequence shown here is derived from an EMBL/GenBank/DDBJ whole genome shotgun (WGS) entry which is preliminary data.</text>
</comment>
<protein>
    <submittedName>
        <fullName evidence="9">Uncharacterized protein</fullName>
    </submittedName>
</protein>
<feature type="transmembrane region" description="Helical" evidence="8">
    <location>
        <begin position="327"/>
        <end position="347"/>
    </location>
</feature>
<dbReference type="GO" id="GO:0016763">
    <property type="term" value="F:pentosyltransferase activity"/>
    <property type="evidence" value="ECO:0007669"/>
    <property type="project" value="TreeGrafter"/>
</dbReference>
<dbReference type="PANTHER" id="PTHR33908:SF11">
    <property type="entry name" value="MEMBRANE PROTEIN"/>
    <property type="match status" value="1"/>
</dbReference>
<evidence type="ECO:0000256" key="3">
    <source>
        <dbReference type="ARBA" id="ARBA00022676"/>
    </source>
</evidence>
<dbReference type="RefSeq" id="WP_167836882.1">
    <property type="nucleotide sequence ID" value="NZ_BFBB01000002.1"/>
</dbReference>
<evidence type="ECO:0000256" key="1">
    <source>
        <dbReference type="ARBA" id="ARBA00004651"/>
    </source>
</evidence>
<sequence>MNVIRKKIDGLSLFAIGLIFIGAFIRYYQYDRLGYWYDELYSITLSSLGFWDMVSELQTETNPPLYQITLWIWIQLFGNAPESGRILSLLLSISFLPIVYLQSKTLLDRYQRVLLLIMCVFSSGFIFYAHETRSYALLVLLSGLSFLSFSKLMRNVQERGNIYLFLLFSILTENTHYFGFLFVHLLWFVYLSQYFLVSYKNSDWKAFAHQTFLYFILGIFFSWEFYKLVYIIPKVDNIDWIPEPDLEIYLHYFSYLFYFFSFKKIPILGILIVLIVLPFVFIVLGKLSIDWRREFQSLVLTLLLTILFLFATYLISLQKPIVTSRNLLVLSLPIYFALSLWFSHSLSVFPKKGFLILIFLLFLLSYLSFSKNFYKGFQKEPWREVVQKAIELSHQSTLYLSFGDHRYWNYYLHDIYQKGEVLELSKSQDACQDLQKDIQKKGIKQVFVFESLWDVSKKYKERTDTQRVCFQQLAKQAKNKEQISFIVMTLWSIEY</sequence>
<gene>
    <name evidence="9" type="ORF">LPTSP4_03630</name>
</gene>
<feature type="transmembrane region" description="Helical" evidence="8">
    <location>
        <begin position="164"/>
        <end position="187"/>
    </location>
</feature>
<evidence type="ECO:0000256" key="4">
    <source>
        <dbReference type="ARBA" id="ARBA00022679"/>
    </source>
</evidence>